<dbReference type="GO" id="GO:0008270">
    <property type="term" value="F:zinc ion binding"/>
    <property type="evidence" value="ECO:0007669"/>
    <property type="project" value="UniProtKB-KW"/>
</dbReference>
<dbReference type="SUPFAM" id="SSF57667">
    <property type="entry name" value="beta-beta-alpha zinc fingers"/>
    <property type="match status" value="1"/>
</dbReference>
<dbReference type="AlphaFoldDB" id="A0A564YYZ7"/>
<evidence type="ECO:0000256" key="3">
    <source>
        <dbReference type="ARBA" id="ARBA00022771"/>
    </source>
</evidence>
<evidence type="ECO:0000313" key="8">
    <source>
        <dbReference type="Proteomes" id="UP000321570"/>
    </source>
</evidence>
<dbReference type="InterPro" id="IPR013087">
    <property type="entry name" value="Znf_C2H2_type"/>
</dbReference>
<keyword evidence="1" id="KW-0479">Metal-binding</keyword>
<feature type="non-terminal residue" evidence="7">
    <location>
        <position position="117"/>
    </location>
</feature>
<dbReference type="PROSITE" id="PS50157">
    <property type="entry name" value="ZINC_FINGER_C2H2_2"/>
    <property type="match status" value="2"/>
</dbReference>
<dbReference type="GO" id="GO:0043565">
    <property type="term" value="F:sequence-specific DNA binding"/>
    <property type="evidence" value="ECO:0007669"/>
    <property type="project" value="TreeGrafter"/>
</dbReference>
<dbReference type="Pfam" id="PF00096">
    <property type="entry name" value="zf-C2H2"/>
    <property type="match status" value="2"/>
</dbReference>
<accession>A0A564YYZ7</accession>
<evidence type="ECO:0000256" key="2">
    <source>
        <dbReference type="ARBA" id="ARBA00022737"/>
    </source>
</evidence>
<keyword evidence="8" id="KW-1185">Reference proteome</keyword>
<dbReference type="InterPro" id="IPR036236">
    <property type="entry name" value="Znf_C2H2_sf"/>
</dbReference>
<feature type="domain" description="C2H2-type" evidence="6">
    <location>
        <begin position="63"/>
        <end position="91"/>
    </location>
</feature>
<organism evidence="7 8">
    <name type="scientific">Hymenolepis diminuta</name>
    <name type="common">Rat tapeworm</name>
    <dbReference type="NCBI Taxonomy" id="6216"/>
    <lineage>
        <taxon>Eukaryota</taxon>
        <taxon>Metazoa</taxon>
        <taxon>Spiralia</taxon>
        <taxon>Lophotrochozoa</taxon>
        <taxon>Platyhelminthes</taxon>
        <taxon>Cestoda</taxon>
        <taxon>Eucestoda</taxon>
        <taxon>Cyclophyllidea</taxon>
        <taxon>Hymenolepididae</taxon>
        <taxon>Hymenolepis</taxon>
    </lineage>
</organism>
<proteinExistence type="predicted"/>
<protein>
    <recommendedName>
        <fullName evidence="6">C2H2-type domain-containing protein</fullName>
    </recommendedName>
</protein>
<reference evidence="7 8" key="1">
    <citation type="submission" date="2019-07" db="EMBL/GenBank/DDBJ databases">
        <authorList>
            <person name="Jastrzebski P J."/>
            <person name="Paukszto L."/>
            <person name="Jastrzebski P J."/>
        </authorList>
    </citation>
    <scope>NUCLEOTIDE SEQUENCE [LARGE SCALE GENOMIC DNA]</scope>
    <source>
        <strain evidence="7 8">WMS-il1</strain>
    </source>
</reference>
<dbReference type="SMART" id="SM00355">
    <property type="entry name" value="ZnF_C2H2"/>
    <property type="match status" value="2"/>
</dbReference>
<evidence type="ECO:0000256" key="1">
    <source>
        <dbReference type="ARBA" id="ARBA00022723"/>
    </source>
</evidence>
<dbReference type="GO" id="GO:0000981">
    <property type="term" value="F:DNA-binding transcription factor activity, RNA polymerase II-specific"/>
    <property type="evidence" value="ECO:0007669"/>
    <property type="project" value="TreeGrafter"/>
</dbReference>
<dbReference type="PROSITE" id="PS00028">
    <property type="entry name" value="ZINC_FINGER_C2H2_1"/>
    <property type="match status" value="2"/>
</dbReference>
<evidence type="ECO:0000256" key="5">
    <source>
        <dbReference type="PROSITE-ProRule" id="PRU00042"/>
    </source>
</evidence>
<evidence type="ECO:0000313" key="7">
    <source>
        <dbReference type="EMBL" id="VUZ51844.1"/>
    </source>
</evidence>
<keyword evidence="2" id="KW-0677">Repeat</keyword>
<sequence>MSEITASSASAEQGGIKYKAGGYLEPEPIDMRTSTESISSAIHFSLSESDVNSELSSKNSKSFACDICKKSYSQKRYLKIHVMAIHENIRPFKCPKCEKSFPTAHLLKIHIKFFHES</sequence>
<name>A0A564YYZ7_HYMDI</name>
<dbReference type="EMBL" id="CABIJS010000444">
    <property type="protein sequence ID" value="VUZ51844.1"/>
    <property type="molecule type" value="Genomic_DNA"/>
</dbReference>
<dbReference type="PANTHER" id="PTHR24408">
    <property type="entry name" value="ZINC FINGER PROTEIN"/>
    <property type="match status" value="1"/>
</dbReference>
<dbReference type="Proteomes" id="UP000321570">
    <property type="component" value="Unassembled WGS sequence"/>
</dbReference>
<dbReference type="PANTHER" id="PTHR24408:SF67">
    <property type="entry name" value="C2H2-TYPE DOMAIN-CONTAINING PROTEIN"/>
    <property type="match status" value="1"/>
</dbReference>
<evidence type="ECO:0000259" key="6">
    <source>
        <dbReference type="PROSITE" id="PS50157"/>
    </source>
</evidence>
<feature type="domain" description="C2H2-type" evidence="6">
    <location>
        <begin position="92"/>
        <end position="117"/>
    </location>
</feature>
<dbReference type="FunFam" id="3.30.160.60:FF:000100">
    <property type="entry name" value="Zinc finger 45-like"/>
    <property type="match status" value="1"/>
</dbReference>
<evidence type="ECO:0000256" key="4">
    <source>
        <dbReference type="ARBA" id="ARBA00022833"/>
    </source>
</evidence>
<keyword evidence="4" id="KW-0862">Zinc</keyword>
<dbReference type="GO" id="GO:0005634">
    <property type="term" value="C:nucleus"/>
    <property type="evidence" value="ECO:0007669"/>
    <property type="project" value="TreeGrafter"/>
</dbReference>
<gene>
    <name evidence="7" type="ORF">WMSIL1_LOCUS10501</name>
</gene>
<dbReference type="Gene3D" id="3.30.160.60">
    <property type="entry name" value="Classic Zinc Finger"/>
    <property type="match status" value="2"/>
</dbReference>
<keyword evidence="3 5" id="KW-0863">Zinc-finger</keyword>